<dbReference type="GO" id="GO:0008168">
    <property type="term" value="F:methyltransferase activity"/>
    <property type="evidence" value="ECO:0007669"/>
    <property type="project" value="UniProtKB-KW"/>
</dbReference>
<feature type="domain" description="Methyltransferase type 11" evidence="1">
    <location>
        <begin position="103"/>
        <end position="154"/>
    </location>
</feature>
<reference evidence="2 3" key="1">
    <citation type="submission" date="2015-11" db="EMBL/GenBank/DDBJ databases">
        <authorList>
            <person name="Lin W."/>
        </authorList>
    </citation>
    <scope>NUCLEOTIDE SEQUENCE [LARGE SCALE GENOMIC DNA]</scope>
    <source>
        <strain evidence="2 3">HCH-1</strain>
    </source>
</reference>
<evidence type="ECO:0000313" key="3">
    <source>
        <dbReference type="Proteomes" id="UP000060487"/>
    </source>
</evidence>
<dbReference type="Proteomes" id="UP000060487">
    <property type="component" value="Unassembled WGS sequence"/>
</dbReference>
<evidence type="ECO:0000313" key="2">
    <source>
        <dbReference type="EMBL" id="KWT74800.1"/>
    </source>
</evidence>
<dbReference type="Pfam" id="PF08241">
    <property type="entry name" value="Methyltransf_11"/>
    <property type="match status" value="1"/>
</dbReference>
<dbReference type="CDD" id="cd02440">
    <property type="entry name" value="AdoMet_MTases"/>
    <property type="match status" value="1"/>
</dbReference>
<keyword evidence="3" id="KW-1185">Reference proteome</keyword>
<dbReference type="EMBL" id="LNQR01000141">
    <property type="protein sequence ID" value="KWT74800.1"/>
    <property type="molecule type" value="Genomic_DNA"/>
</dbReference>
<accession>A0ABR5SAV2</accession>
<dbReference type="InterPro" id="IPR029063">
    <property type="entry name" value="SAM-dependent_MTases_sf"/>
</dbReference>
<dbReference type="InterPro" id="IPR013216">
    <property type="entry name" value="Methyltransf_11"/>
</dbReference>
<comment type="caution">
    <text evidence="2">The sequence shown here is derived from an EMBL/GenBank/DDBJ whole genome shotgun (WGS) entry which is preliminary data.</text>
</comment>
<protein>
    <submittedName>
        <fullName evidence="2">SAM-dependent methyltransferase</fullName>
    </submittedName>
</protein>
<gene>
    <name evidence="2" type="ORF">ASN18_3326</name>
</gene>
<keyword evidence="2" id="KW-0808">Transferase</keyword>
<dbReference type="SUPFAM" id="SSF53335">
    <property type="entry name" value="S-adenosyl-L-methionine-dependent methyltransferases"/>
    <property type="match status" value="1"/>
</dbReference>
<evidence type="ECO:0000259" key="1">
    <source>
        <dbReference type="Pfam" id="PF08241"/>
    </source>
</evidence>
<dbReference type="Gene3D" id="3.40.50.150">
    <property type="entry name" value="Vaccinia Virus protein VP39"/>
    <property type="match status" value="1"/>
</dbReference>
<keyword evidence="2" id="KW-0489">Methyltransferase</keyword>
<proteinExistence type="predicted"/>
<name>A0ABR5SAV2_9BACT</name>
<organism evidence="2 3">
    <name type="scientific">Candidatus Magnetominusculus xianensis</name>
    <dbReference type="NCBI Taxonomy" id="1748249"/>
    <lineage>
        <taxon>Bacteria</taxon>
        <taxon>Pseudomonadati</taxon>
        <taxon>Nitrospirota</taxon>
        <taxon>Nitrospiria</taxon>
        <taxon>Nitrospirales</taxon>
        <taxon>Nitrospiraceae</taxon>
        <taxon>Candidatus Magnetominusculus</taxon>
    </lineage>
</organism>
<dbReference type="GO" id="GO:0032259">
    <property type="term" value="P:methylation"/>
    <property type="evidence" value="ECO:0007669"/>
    <property type="project" value="UniProtKB-KW"/>
</dbReference>
<sequence length="274" mass="30113">MQNRFFFFPLEKTNHKIECGTVWLALTARGAPVIVTHRCRPGGRPAGFLPAPLHSSPAQGFPMKVFLHVGCGASRQDQTTRGFNTPEWRELRLDIDKSGAPDIIGSMTDMPAVADQSVDAIFSSHNVEHLAPHEVPLALAEFRRVLKPDGFAVITCPDLQAICALVAQDTLHEPIYSTVKKPITALDVLYGFRVAMAEGGSFMAHRCGFTQSVMVHTLRQAGFAMAATKRRGEPMYDLWALAAMRPFSGDEMQSLVSVHFPIQGEANLWSWPAA</sequence>